<dbReference type="Proteomes" id="UP001055811">
    <property type="component" value="Linkage Group LG05"/>
</dbReference>
<evidence type="ECO:0000313" key="1">
    <source>
        <dbReference type="EMBL" id="KAI3739374.1"/>
    </source>
</evidence>
<protein>
    <submittedName>
        <fullName evidence="1">Uncharacterized protein</fullName>
    </submittedName>
</protein>
<organism evidence="1 2">
    <name type="scientific">Cichorium intybus</name>
    <name type="common">Chicory</name>
    <dbReference type="NCBI Taxonomy" id="13427"/>
    <lineage>
        <taxon>Eukaryota</taxon>
        <taxon>Viridiplantae</taxon>
        <taxon>Streptophyta</taxon>
        <taxon>Embryophyta</taxon>
        <taxon>Tracheophyta</taxon>
        <taxon>Spermatophyta</taxon>
        <taxon>Magnoliopsida</taxon>
        <taxon>eudicotyledons</taxon>
        <taxon>Gunneridae</taxon>
        <taxon>Pentapetalae</taxon>
        <taxon>asterids</taxon>
        <taxon>campanulids</taxon>
        <taxon>Asterales</taxon>
        <taxon>Asteraceae</taxon>
        <taxon>Cichorioideae</taxon>
        <taxon>Cichorieae</taxon>
        <taxon>Cichoriinae</taxon>
        <taxon>Cichorium</taxon>
    </lineage>
</organism>
<evidence type="ECO:0000313" key="2">
    <source>
        <dbReference type="Proteomes" id="UP001055811"/>
    </source>
</evidence>
<dbReference type="EMBL" id="CM042013">
    <property type="protein sequence ID" value="KAI3739374.1"/>
    <property type="molecule type" value="Genomic_DNA"/>
</dbReference>
<accession>A0ACB9CYH9</accession>
<reference evidence="1 2" key="2">
    <citation type="journal article" date="2022" name="Mol. Ecol. Resour.">
        <title>The genomes of chicory, endive, great burdock and yacon provide insights into Asteraceae paleo-polyploidization history and plant inulin production.</title>
        <authorList>
            <person name="Fan W."/>
            <person name="Wang S."/>
            <person name="Wang H."/>
            <person name="Wang A."/>
            <person name="Jiang F."/>
            <person name="Liu H."/>
            <person name="Zhao H."/>
            <person name="Xu D."/>
            <person name="Zhang Y."/>
        </authorList>
    </citation>
    <scope>NUCLEOTIDE SEQUENCE [LARGE SCALE GENOMIC DNA]</scope>
    <source>
        <strain evidence="2">cv. Punajuju</strain>
        <tissue evidence="1">Leaves</tissue>
    </source>
</reference>
<sequence length="1027" mass="115481">MYTQRTTSRSVSQSCHLYFISIVPYRTDNTITPLYSTDVTTLQLSFPQVFSELHIPTLSLPLTLTLQDTIRTLLSNLSEFSFISEQVRTLIHDLKAYKPHLQVLIHVLSRHTLAKAFFHPPPSIPLSLLQEVVSSATKCDSGYAIALHNDHRVVLDKKTFAQALNLPYHTSTFDQPTDGDLKSMIYNMGYMYNLPKLFHMSKGHMSPLWQCLIHYIIKCLTGKMGGTDQLNKRLMTLLWSLYSGRKVDYTGILFDDFINYVPSSSKPTCQIHSARFWAICIEHIYQSLDLAFPDPRSADDKLVMIKAKPYTAKTDPIFGEIRRLPKALLNLADPAHPAVISHLTSTEGTSEPSSKDSESKHLEERQNSPDSEDTPDNTVMEVDQNQPPPSPPKKNSPTPTQTLHTDTLPNLTQPPPDASEFSKWKFKQAVRDQQVLVERLCDQFKYKQKELQTLFIFGPPSDKDSDYVKSERIRINALIQQLDSLLHSSLEPLVDSSFYLFDTTETDWSNIASAIIPLTWDKFCAQEIQKEQHQKQTLDQPTESDSRVLISKTQSIPISTPIFGADQELDKPSSSQMHLIDLSDTNSSSDKAAKAPQPQSVNSLLKDDSLHQKVDALTALLTDFKSSQNQEPLIKEIAELKERIAALEKKDTEILLTCDTNAEKIINDGLANLDAQRETDAANMMKTAQKMLTDVEKCQQQVPELLTNVELKLKEAMDNFAKYLNGVLAENFSLRRTNTVLLQMVTQTMQNITGTMSGPIEQIKLCTKLNMEVMEALQTMYDTPLPDCIKQEVNKVSAKIDSILARLPVTPSVPTGAPGGGKANDEAEPDQPTAMLIDSAAGPSGTKDENQNNEPENIQSPTTKSPTPKSPTLKSPTTPKSPTPKPPTPKSPPPKSPTLILSSQKSPHQKSNHSDDEILVYSPIKDSDPPEIKERKSKFFDDQANKHAKEFSIESEHDQYQADPIELGLVYKNEKEFLFLRADQLKRVTNSMLDKYIIVVERSKSSDPEAKKELLIRMKWLLEVRKF</sequence>
<keyword evidence="2" id="KW-1185">Reference proteome</keyword>
<comment type="caution">
    <text evidence="1">The sequence shown here is derived from an EMBL/GenBank/DDBJ whole genome shotgun (WGS) entry which is preliminary data.</text>
</comment>
<gene>
    <name evidence="1" type="ORF">L2E82_29778</name>
</gene>
<name>A0ACB9CYH9_CICIN</name>
<proteinExistence type="predicted"/>
<reference evidence="2" key="1">
    <citation type="journal article" date="2022" name="Mol. Ecol. Resour.">
        <title>The genomes of chicory, endive, great burdock and yacon provide insights into Asteraceae palaeo-polyploidization history and plant inulin production.</title>
        <authorList>
            <person name="Fan W."/>
            <person name="Wang S."/>
            <person name="Wang H."/>
            <person name="Wang A."/>
            <person name="Jiang F."/>
            <person name="Liu H."/>
            <person name="Zhao H."/>
            <person name="Xu D."/>
            <person name="Zhang Y."/>
        </authorList>
    </citation>
    <scope>NUCLEOTIDE SEQUENCE [LARGE SCALE GENOMIC DNA]</scope>
    <source>
        <strain evidence="2">cv. Punajuju</strain>
    </source>
</reference>